<accession>A0ABQ5ATA4</accession>
<keyword evidence="3" id="KW-1185">Reference proteome</keyword>
<reference evidence="2" key="1">
    <citation type="journal article" date="2022" name="Int. J. Mol. Sci.">
        <title>Draft Genome of Tanacetum Coccineum: Genomic Comparison of Closely Related Tanacetum-Family Plants.</title>
        <authorList>
            <person name="Yamashiro T."/>
            <person name="Shiraishi A."/>
            <person name="Nakayama K."/>
            <person name="Satake H."/>
        </authorList>
    </citation>
    <scope>NUCLEOTIDE SEQUENCE</scope>
</reference>
<name>A0ABQ5ATA4_9ASTR</name>
<gene>
    <name evidence="2" type="ORF">Tco_0839716</name>
</gene>
<evidence type="ECO:0000313" key="3">
    <source>
        <dbReference type="Proteomes" id="UP001151760"/>
    </source>
</evidence>
<comment type="caution">
    <text evidence="2">The sequence shown here is derived from an EMBL/GenBank/DDBJ whole genome shotgun (WGS) entry which is preliminary data.</text>
</comment>
<evidence type="ECO:0000256" key="1">
    <source>
        <dbReference type="SAM" id="MobiDB-lite"/>
    </source>
</evidence>
<reference evidence="2" key="2">
    <citation type="submission" date="2022-01" db="EMBL/GenBank/DDBJ databases">
        <authorList>
            <person name="Yamashiro T."/>
            <person name="Shiraishi A."/>
            <person name="Satake H."/>
            <person name="Nakayama K."/>
        </authorList>
    </citation>
    <scope>NUCLEOTIDE SEQUENCE</scope>
</reference>
<dbReference type="EMBL" id="BQNB010012572">
    <property type="protein sequence ID" value="GJT05254.1"/>
    <property type="molecule type" value="Genomic_DNA"/>
</dbReference>
<feature type="compositionally biased region" description="Polar residues" evidence="1">
    <location>
        <begin position="281"/>
        <end position="291"/>
    </location>
</feature>
<protein>
    <submittedName>
        <fullName evidence="2">Uncharacterized protein</fullName>
    </submittedName>
</protein>
<evidence type="ECO:0000313" key="2">
    <source>
        <dbReference type="EMBL" id="GJT05254.1"/>
    </source>
</evidence>
<organism evidence="2 3">
    <name type="scientific">Tanacetum coccineum</name>
    <dbReference type="NCBI Taxonomy" id="301880"/>
    <lineage>
        <taxon>Eukaryota</taxon>
        <taxon>Viridiplantae</taxon>
        <taxon>Streptophyta</taxon>
        <taxon>Embryophyta</taxon>
        <taxon>Tracheophyta</taxon>
        <taxon>Spermatophyta</taxon>
        <taxon>Magnoliopsida</taxon>
        <taxon>eudicotyledons</taxon>
        <taxon>Gunneridae</taxon>
        <taxon>Pentapetalae</taxon>
        <taxon>asterids</taxon>
        <taxon>campanulids</taxon>
        <taxon>Asterales</taxon>
        <taxon>Asteraceae</taxon>
        <taxon>Asteroideae</taxon>
        <taxon>Anthemideae</taxon>
        <taxon>Anthemidinae</taxon>
        <taxon>Tanacetum</taxon>
    </lineage>
</organism>
<dbReference type="Proteomes" id="UP001151760">
    <property type="component" value="Unassembled WGS sequence"/>
</dbReference>
<sequence>MGQAVVKRDRPPLTAAFDRRWPPLTAAIDPADCGTRKDLNGIGSKIGGIEYYADRLRKLRSDKAWATIEELALYEDEGWNDVVILGEESLNYENPDIKQLLGIMERKVDTLIFFVISLMGRSEGVFRMTTNKMYQPPSEPSRQEEFEHIMMNFILDQEERVEQLKEYMIVITGDFMQLSSEVTRRLKDKIREEWGRLKKIEKITKYPDKEVSEPLAGQKFPQTLAKKTFHDTLKSIPMTPLWIRYVQLNFSNPPRFRKSAFSFKPSKKANQNVKTQHDKGNSSATQPTPHNCPNVKDDNSTKSKTPSHYSFTLMESNRVFDLGGR</sequence>
<proteinExistence type="predicted"/>
<feature type="region of interest" description="Disordered" evidence="1">
    <location>
        <begin position="264"/>
        <end position="308"/>
    </location>
</feature>